<dbReference type="Proteomes" id="UP000051085">
    <property type="component" value="Unassembled WGS sequence"/>
</dbReference>
<protein>
    <submittedName>
        <fullName evidence="5">Transcriptional repressor, CopY family</fullName>
    </submittedName>
</protein>
<accession>A0A922PVP3</accession>
<dbReference type="InterPro" id="IPR036388">
    <property type="entry name" value="WH-like_DNA-bd_sf"/>
</dbReference>
<organism evidence="5 6">
    <name type="scientific">Limosilactobacillus pontis DSM 8475</name>
    <dbReference type="NCBI Taxonomy" id="1423794"/>
    <lineage>
        <taxon>Bacteria</taxon>
        <taxon>Bacillati</taxon>
        <taxon>Bacillota</taxon>
        <taxon>Bacilli</taxon>
        <taxon>Lactobacillales</taxon>
        <taxon>Lactobacillaceae</taxon>
        <taxon>Limosilactobacillus</taxon>
    </lineage>
</organism>
<evidence type="ECO:0000313" key="6">
    <source>
        <dbReference type="Proteomes" id="UP000051085"/>
    </source>
</evidence>
<dbReference type="SUPFAM" id="SSF46785">
    <property type="entry name" value="Winged helix' DNA-binding domain"/>
    <property type="match status" value="1"/>
</dbReference>
<dbReference type="Pfam" id="PF03965">
    <property type="entry name" value="Penicillinase_R"/>
    <property type="match status" value="1"/>
</dbReference>
<keyword evidence="4" id="KW-0804">Transcription</keyword>
<gene>
    <name evidence="5" type="ORF">FD34_GL001267</name>
</gene>
<evidence type="ECO:0000256" key="4">
    <source>
        <dbReference type="ARBA" id="ARBA00023163"/>
    </source>
</evidence>
<dbReference type="AlphaFoldDB" id="A0A922PVP3"/>
<evidence type="ECO:0000256" key="1">
    <source>
        <dbReference type="ARBA" id="ARBA00011046"/>
    </source>
</evidence>
<proteinExistence type="inferred from homology"/>
<dbReference type="GO" id="GO:0045892">
    <property type="term" value="P:negative regulation of DNA-templated transcription"/>
    <property type="evidence" value="ECO:0007669"/>
    <property type="project" value="InterPro"/>
</dbReference>
<reference evidence="5 6" key="1">
    <citation type="journal article" date="2015" name="Genome Announc.">
        <title>Expanding the biotechnology potential of lactobacilli through comparative genomics of 213 strains and associated genera.</title>
        <authorList>
            <person name="Sun Z."/>
            <person name="Harris H.M."/>
            <person name="McCann A."/>
            <person name="Guo C."/>
            <person name="Argimon S."/>
            <person name="Zhang W."/>
            <person name="Yang X."/>
            <person name="Jeffery I.B."/>
            <person name="Cooney J.C."/>
            <person name="Kagawa T.F."/>
            <person name="Liu W."/>
            <person name="Song Y."/>
            <person name="Salvetti E."/>
            <person name="Wrobel A."/>
            <person name="Rasinkangas P."/>
            <person name="Parkhill J."/>
            <person name="Rea M.C."/>
            <person name="O'Sullivan O."/>
            <person name="Ritari J."/>
            <person name="Douillard F.P."/>
            <person name="Paul Ross R."/>
            <person name="Yang R."/>
            <person name="Briner A.E."/>
            <person name="Felis G.E."/>
            <person name="de Vos W.M."/>
            <person name="Barrangou R."/>
            <person name="Klaenhammer T.R."/>
            <person name="Caufield P.W."/>
            <person name="Cui Y."/>
            <person name="Zhang H."/>
            <person name="O'Toole P.W."/>
        </authorList>
    </citation>
    <scope>NUCLEOTIDE SEQUENCE [LARGE SCALE GENOMIC DNA]</scope>
    <source>
        <strain evidence="5 6">DSM 8475</strain>
    </source>
</reference>
<dbReference type="EMBL" id="AZGO01000030">
    <property type="protein sequence ID" value="KRM37517.1"/>
    <property type="molecule type" value="Genomic_DNA"/>
</dbReference>
<dbReference type="NCBIfam" id="TIGR02698">
    <property type="entry name" value="CopY_TcrY"/>
    <property type="match status" value="1"/>
</dbReference>
<comment type="caution">
    <text evidence="5">The sequence shown here is derived from an EMBL/GenBank/DDBJ whole genome shotgun (WGS) entry which is preliminary data.</text>
</comment>
<name>A0A922PVP3_9LACO</name>
<keyword evidence="2" id="KW-0805">Transcription regulation</keyword>
<keyword evidence="3" id="KW-0238">DNA-binding</keyword>
<sequence length="167" mass="18765">MQYFLQGGPMSVIITNVIKNERGGQMTKGLEITPAEWQVMRIVWTLGETTSSQIITILQRKVDWKPATVKTLLRRLVAKGALSTTRQGRSFIYRPLVEEQATMDQVADALFSSICEHCVGRTLDHVVDQVTLSKTDIQRLQQALQDKLVTAPDQVHCNCVPGEKMHC</sequence>
<dbReference type="Gene3D" id="1.10.10.10">
    <property type="entry name" value="Winged helix-like DNA-binding domain superfamily/Winged helix DNA-binding domain"/>
    <property type="match status" value="1"/>
</dbReference>
<dbReference type="InterPro" id="IPR005650">
    <property type="entry name" value="BlaI_family"/>
</dbReference>
<evidence type="ECO:0000256" key="2">
    <source>
        <dbReference type="ARBA" id="ARBA00023015"/>
    </source>
</evidence>
<dbReference type="InterPro" id="IPR014071">
    <property type="entry name" value="Cu_transp_CopY/TcrY"/>
</dbReference>
<evidence type="ECO:0000313" key="5">
    <source>
        <dbReference type="EMBL" id="KRM37517.1"/>
    </source>
</evidence>
<evidence type="ECO:0000256" key="3">
    <source>
        <dbReference type="ARBA" id="ARBA00023125"/>
    </source>
</evidence>
<dbReference type="InterPro" id="IPR036390">
    <property type="entry name" value="WH_DNA-bd_sf"/>
</dbReference>
<dbReference type="GO" id="GO:0003677">
    <property type="term" value="F:DNA binding"/>
    <property type="evidence" value="ECO:0007669"/>
    <property type="project" value="UniProtKB-KW"/>
</dbReference>
<comment type="similarity">
    <text evidence="1">Belongs to the BlaI transcriptional regulatory family.</text>
</comment>